<protein>
    <recommendedName>
        <fullName evidence="9">Polysaccharide biosynthesis protein</fullName>
    </recommendedName>
</protein>
<feature type="transmembrane region" description="Helical" evidence="6">
    <location>
        <begin position="246"/>
        <end position="269"/>
    </location>
</feature>
<feature type="transmembrane region" description="Helical" evidence="6">
    <location>
        <begin position="322"/>
        <end position="343"/>
    </location>
</feature>
<gene>
    <name evidence="7" type="ORF">ESB13_18850</name>
</gene>
<dbReference type="Proteomes" id="UP000290545">
    <property type="component" value="Unassembled WGS sequence"/>
</dbReference>
<feature type="transmembrane region" description="Helical" evidence="6">
    <location>
        <begin position="197"/>
        <end position="216"/>
    </location>
</feature>
<feature type="transmembrane region" description="Helical" evidence="6">
    <location>
        <begin position="415"/>
        <end position="437"/>
    </location>
</feature>
<comment type="subcellular location">
    <subcellularLocation>
        <location evidence="1">Cell membrane</location>
        <topology evidence="1">Multi-pass membrane protein</topology>
    </subcellularLocation>
</comment>
<sequence length="447" mass="49697">MGAFLKNELNKTSLWGSIFQSAGIGVINRLVSIGVRTITIPLLLNYLGVERFGLWMTISSISGYIMFLDFGIGSAIVNELIGFYTEDKNGRANLLITNVLFFFLGTVIILIVATLIALPLIDLNAIFHLKSLIAQHEVASATFIALIMFYMQLISQIVLKIPYTLQKGALTETYILIGNLISLAGILYGVYEKLSLPFLVFFLTGTMLFAAALLIFRLIRKKIYYLAWEGVGAMFKEIRRISKVGFHYLLMQSAGMLLSSLPLTLIVSYHGVGAVAFFGLMSQVMAAVQIPFTVLQQPLWAKLNQFANLRMREAIFSIIKNYVLYAFLYSCLAACFLIFAVNYALNIFLHKDILIPLSLRAPFAIWCACGLIAGGGLGTLIMALGLTKQMAAISVFQLVVFLVTSYWLIPKSAATGAVWSIVFAYTLSFPFIIRLVWLKIFSNRHDN</sequence>
<evidence type="ECO:0000313" key="7">
    <source>
        <dbReference type="EMBL" id="RXK81849.1"/>
    </source>
</evidence>
<keyword evidence="8" id="KW-1185">Reference proteome</keyword>
<feature type="transmembrane region" description="Helical" evidence="6">
    <location>
        <begin position="52"/>
        <end position="78"/>
    </location>
</feature>
<evidence type="ECO:0000313" key="8">
    <source>
        <dbReference type="Proteomes" id="UP000290545"/>
    </source>
</evidence>
<name>A0A4Q1D3G4_9BACT</name>
<dbReference type="RefSeq" id="WP_129005246.1">
    <property type="nucleotide sequence ID" value="NZ_SDHZ01000003.1"/>
</dbReference>
<feature type="transmembrane region" description="Helical" evidence="6">
    <location>
        <begin position="391"/>
        <end position="409"/>
    </location>
</feature>
<dbReference type="InterPro" id="IPR050833">
    <property type="entry name" value="Poly_Biosynth_Transport"/>
</dbReference>
<dbReference type="Pfam" id="PF01943">
    <property type="entry name" value="Polysacc_synt"/>
    <property type="match status" value="1"/>
</dbReference>
<reference evidence="7 8" key="1">
    <citation type="submission" date="2019-01" db="EMBL/GenBank/DDBJ databases">
        <title>Filimonas sp. strain TTM-71.</title>
        <authorList>
            <person name="Chen W.-M."/>
        </authorList>
    </citation>
    <scope>NUCLEOTIDE SEQUENCE [LARGE SCALE GENOMIC DNA]</scope>
    <source>
        <strain evidence="7 8">TTM-71</strain>
    </source>
</reference>
<dbReference type="GO" id="GO:0005886">
    <property type="term" value="C:plasma membrane"/>
    <property type="evidence" value="ECO:0007669"/>
    <property type="project" value="UniProtKB-SubCell"/>
</dbReference>
<dbReference type="EMBL" id="SDHZ01000003">
    <property type="protein sequence ID" value="RXK81849.1"/>
    <property type="molecule type" value="Genomic_DNA"/>
</dbReference>
<proteinExistence type="predicted"/>
<keyword evidence="3 6" id="KW-0812">Transmembrane</keyword>
<evidence type="ECO:0000256" key="2">
    <source>
        <dbReference type="ARBA" id="ARBA00022475"/>
    </source>
</evidence>
<dbReference type="OrthoDB" id="512217at2"/>
<evidence type="ECO:0000256" key="6">
    <source>
        <dbReference type="SAM" id="Phobius"/>
    </source>
</evidence>
<feature type="transmembrane region" description="Helical" evidence="6">
    <location>
        <begin position="275"/>
        <end position="301"/>
    </location>
</feature>
<evidence type="ECO:0008006" key="9">
    <source>
        <dbReference type="Google" id="ProtNLM"/>
    </source>
</evidence>
<keyword evidence="4 6" id="KW-1133">Transmembrane helix</keyword>
<dbReference type="InterPro" id="IPR002797">
    <property type="entry name" value="Polysacc_synth"/>
</dbReference>
<dbReference type="PANTHER" id="PTHR30250:SF11">
    <property type="entry name" value="O-ANTIGEN TRANSPORTER-RELATED"/>
    <property type="match status" value="1"/>
</dbReference>
<evidence type="ECO:0000256" key="4">
    <source>
        <dbReference type="ARBA" id="ARBA00022989"/>
    </source>
</evidence>
<feature type="transmembrane region" description="Helical" evidence="6">
    <location>
        <begin position="99"/>
        <end position="121"/>
    </location>
</feature>
<evidence type="ECO:0000256" key="1">
    <source>
        <dbReference type="ARBA" id="ARBA00004651"/>
    </source>
</evidence>
<feature type="transmembrane region" description="Helical" evidence="6">
    <location>
        <begin position="141"/>
        <end position="161"/>
    </location>
</feature>
<feature type="transmembrane region" description="Helical" evidence="6">
    <location>
        <begin position="12"/>
        <end position="32"/>
    </location>
</feature>
<evidence type="ECO:0000256" key="3">
    <source>
        <dbReference type="ARBA" id="ARBA00022692"/>
    </source>
</evidence>
<organism evidence="7 8">
    <name type="scientific">Filimonas effusa</name>
    <dbReference type="NCBI Taxonomy" id="2508721"/>
    <lineage>
        <taxon>Bacteria</taxon>
        <taxon>Pseudomonadati</taxon>
        <taxon>Bacteroidota</taxon>
        <taxon>Chitinophagia</taxon>
        <taxon>Chitinophagales</taxon>
        <taxon>Chitinophagaceae</taxon>
        <taxon>Filimonas</taxon>
    </lineage>
</organism>
<accession>A0A4Q1D3G4</accession>
<dbReference type="AlphaFoldDB" id="A0A4Q1D3G4"/>
<keyword evidence="5 6" id="KW-0472">Membrane</keyword>
<feature type="transmembrane region" description="Helical" evidence="6">
    <location>
        <begin position="363"/>
        <end position="384"/>
    </location>
</feature>
<dbReference type="PANTHER" id="PTHR30250">
    <property type="entry name" value="PST FAMILY PREDICTED COLANIC ACID TRANSPORTER"/>
    <property type="match status" value="1"/>
</dbReference>
<evidence type="ECO:0000256" key="5">
    <source>
        <dbReference type="ARBA" id="ARBA00023136"/>
    </source>
</evidence>
<feature type="transmembrane region" description="Helical" evidence="6">
    <location>
        <begin position="173"/>
        <end position="191"/>
    </location>
</feature>
<comment type="caution">
    <text evidence="7">The sequence shown here is derived from an EMBL/GenBank/DDBJ whole genome shotgun (WGS) entry which is preliminary data.</text>
</comment>
<keyword evidence="2" id="KW-1003">Cell membrane</keyword>